<evidence type="ECO:0000313" key="2">
    <source>
        <dbReference type="Proteomes" id="UP000886841"/>
    </source>
</evidence>
<reference evidence="1" key="2">
    <citation type="journal article" date="2021" name="PeerJ">
        <title>Extensive microbial diversity within the chicken gut microbiome revealed by metagenomics and culture.</title>
        <authorList>
            <person name="Gilroy R."/>
            <person name="Ravi A."/>
            <person name="Getino M."/>
            <person name="Pursley I."/>
            <person name="Horton D.L."/>
            <person name="Alikhan N.F."/>
            <person name="Baker D."/>
            <person name="Gharbi K."/>
            <person name="Hall N."/>
            <person name="Watson M."/>
            <person name="Adriaenssens E.M."/>
            <person name="Foster-Nyarko E."/>
            <person name="Jarju S."/>
            <person name="Secka A."/>
            <person name="Antonio M."/>
            <person name="Oren A."/>
            <person name="Chaudhuri R.R."/>
            <person name="La Ragione R."/>
            <person name="Hildebrand F."/>
            <person name="Pallen M.J."/>
        </authorList>
    </citation>
    <scope>NUCLEOTIDE SEQUENCE</scope>
    <source>
        <strain evidence="1">ChiSxjej1B13-7041</strain>
    </source>
</reference>
<dbReference type="EMBL" id="DVHU01000026">
    <property type="protein sequence ID" value="HIR92433.1"/>
    <property type="molecule type" value="Genomic_DNA"/>
</dbReference>
<dbReference type="Proteomes" id="UP000886841">
    <property type="component" value="Unassembled WGS sequence"/>
</dbReference>
<reference evidence="1" key="1">
    <citation type="submission" date="2020-10" db="EMBL/GenBank/DDBJ databases">
        <authorList>
            <person name="Gilroy R."/>
        </authorList>
    </citation>
    <scope>NUCLEOTIDE SEQUENCE</scope>
    <source>
        <strain evidence="1">ChiSxjej1B13-7041</strain>
    </source>
</reference>
<evidence type="ECO:0000313" key="1">
    <source>
        <dbReference type="EMBL" id="HIR92433.1"/>
    </source>
</evidence>
<comment type="caution">
    <text evidence="1">The sequence shown here is derived from an EMBL/GenBank/DDBJ whole genome shotgun (WGS) entry which is preliminary data.</text>
</comment>
<dbReference type="InterPro" id="IPR038369">
    <property type="entry name" value="SpoVAD_sf"/>
</dbReference>
<dbReference type="Pfam" id="PF07451">
    <property type="entry name" value="SpoVAD"/>
    <property type="match status" value="1"/>
</dbReference>
<gene>
    <name evidence="1" type="ORF">IAB98_03295</name>
</gene>
<dbReference type="InterPro" id="IPR016039">
    <property type="entry name" value="Thiolase-like"/>
</dbReference>
<dbReference type="InterPro" id="IPR010894">
    <property type="entry name" value="SpoVAD"/>
</dbReference>
<proteinExistence type="predicted"/>
<dbReference type="AlphaFoldDB" id="A0A9D1EI17"/>
<dbReference type="NCBIfam" id="NF006160">
    <property type="entry name" value="PRK08304.1"/>
    <property type="match status" value="1"/>
</dbReference>
<name>A0A9D1EI17_9FIRM</name>
<protein>
    <submittedName>
        <fullName evidence="1">Stage V sporulation protein AD</fullName>
    </submittedName>
</protein>
<dbReference type="GO" id="GO:0016746">
    <property type="term" value="F:acyltransferase activity"/>
    <property type="evidence" value="ECO:0007669"/>
    <property type="project" value="InterPro"/>
</dbReference>
<dbReference type="PIRSF" id="PIRSF011570">
    <property type="entry name" value="SpoVAD"/>
    <property type="match status" value="1"/>
</dbReference>
<sequence length="338" mass="35927">MSQMTGTQSIRFDREIYINSYASVVGQKEGEGPLGAQFDQVEEDPLYGCNTWEEAESRFQTEAARRAAAKAGLSMEEIRLIYAGDLLAQCSASTFGISSLERPLYGLFGACSTMGEALSMASMAVAGGYADPVLALTSSHFGSAEKEFRFPLDYGSQRPLSASWTVTGSGACVVGTKKGKVRIAGLTTGKIVDYGLKDSQNMGACMAPAACDTISRNLADFGWQPGAYDRIVTGDLGFVGQQILFDLLEQEGWDIRGQHMDCGMMIFDPASQDTHAGGSGCGCSASVLAAELLPRLAAGEWKRLLFVPTGALMSKVSFYEGQSVPGIAHGVILEHVEG</sequence>
<organism evidence="1 2">
    <name type="scientific">Candidatus Egerieimonas intestinavium</name>
    <dbReference type="NCBI Taxonomy" id="2840777"/>
    <lineage>
        <taxon>Bacteria</taxon>
        <taxon>Bacillati</taxon>
        <taxon>Bacillota</taxon>
        <taxon>Clostridia</taxon>
        <taxon>Lachnospirales</taxon>
        <taxon>Lachnospiraceae</taxon>
        <taxon>Lachnospiraceae incertae sedis</taxon>
        <taxon>Candidatus Egerieimonas</taxon>
    </lineage>
</organism>
<dbReference type="SUPFAM" id="SSF53901">
    <property type="entry name" value="Thiolase-like"/>
    <property type="match status" value="1"/>
</dbReference>
<dbReference type="Gene3D" id="3.40.47.40">
    <property type="entry name" value="Stage V sporulation protein AD"/>
    <property type="match status" value="1"/>
</dbReference>
<accession>A0A9D1EI17</accession>